<dbReference type="EMBL" id="JACAGK010000004">
    <property type="protein sequence ID" value="MDM1047134.1"/>
    <property type="molecule type" value="Genomic_DNA"/>
</dbReference>
<gene>
    <name evidence="1" type="ORF">HX018_02585</name>
</gene>
<sequence>MLSYRTWNPVISDTVPLNWAVYRDFYTTANSSAVRLSLKINEIIVTSERINDNAPNTRSQIPRTFQNVDFTFPDFIAKPGHRYQALLELLESPIKRGTAYWARGNLYYDESVDRNKYRFRYDNPHIRNINNGINNIGDSDYWYGGITPHAPPNEQDDPCKMVYPEGLWRLPTPDEYNSLIGSTDPKVIRRNQLRNEGWYISWDNASNIGAPRHPHGHLIFTALGNKDANGYLQMFDYKAGNTVTTTWWPFGERPEYGDTGYFRTSGINNYFVMNYRRSTGNTNLRLLVSTNRNNIAAPIRCVRKVAPNLS</sequence>
<proteinExistence type="predicted"/>
<keyword evidence="2" id="KW-1185">Reference proteome</keyword>
<name>A0ABT7NIW4_9SPHI</name>
<evidence type="ECO:0000313" key="2">
    <source>
        <dbReference type="Proteomes" id="UP001170954"/>
    </source>
</evidence>
<dbReference type="RefSeq" id="WP_286650374.1">
    <property type="nucleotide sequence ID" value="NZ_JACAGK010000004.1"/>
</dbReference>
<dbReference type="Proteomes" id="UP001170954">
    <property type="component" value="Unassembled WGS sequence"/>
</dbReference>
<reference evidence="1" key="1">
    <citation type="submission" date="2020-06" db="EMBL/GenBank/DDBJ databases">
        <authorList>
            <person name="Dong N."/>
        </authorList>
    </citation>
    <scope>NUCLEOTIDE SEQUENCE</scope>
    <source>
        <strain evidence="1">R1692</strain>
    </source>
</reference>
<reference evidence="1" key="2">
    <citation type="journal article" date="2022" name="Sci. Total Environ.">
        <title>Prevalence, transmission, and molecular epidemiology of tet(X)-positive bacteria among humans, animals, and environmental niches in China: An epidemiological, and genomic-based study.</title>
        <authorList>
            <person name="Dong N."/>
            <person name="Zeng Y."/>
            <person name="Cai C."/>
            <person name="Sun C."/>
            <person name="Lu J."/>
            <person name="Liu C."/>
            <person name="Zhou H."/>
            <person name="Sun Q."/>
            <person name="Shu L."/>
            <person name="Wang H."/>
            <person name="Wang Y."/>
            <person name="Wang S."/>
            <person name="Wu C."/>
            <person name="Chan E.W."/>
            <person name="Chen G."/>
            <person name="Shen Z."/>
            <person name="Chen S."/>
            <person name="Zhang R."/>
        </authorList>
    </citation>
    <scope>NUCLEOTIDE SEQUENCE</scope>
    <source>
        <strain evidence="1">R1692</strain>
    </source>
</reference>
<protein>
    <recommendedName>
        <fullName evidence="3">Fibrobacter succinogenes major paralogous domain-containing protein</fullName>
    </recommendedName>
</protein>
<accession>A0ABT7NIW4</accession>
<organism evidence="1 2">
    <name type="scientific">Sphingobacterium hotanense</name>
    <dbReference type="NCBI Taxonomy" id="649196"/>
    <lineage>
        <taxon>Bacteria</taxon>
        <taxon>Pseudomonadati</taxon>
        <taxon>Bacteroidota</taxon>
        <taxon>Sphingobacteriia</taxon>
        <taxon>Sphingobacteriales</taxon>
        <taxon>Sphingobacteriaceae</taxon>
        <taxon>Sphingobacterium</taxon>
    </lineage>
</organism>
<evidence type="ECO:0000313" key="1">
    <source>
        <dbReference type="EMBL" id="MDM1047134.1"/>
    </source>
</evidence>
<comment type="caution">
    <text evidence="1">The sequence shown here is derived from an EMBL/GenBank/DDBJ whole genome shotgun (WGS) entry which is preliminary data.</text>
</comment>
<evidence type="ECO:0008006" key="3">
    <source>
        <dbReference type="Google" id="ProtNLM"/>
    </source>
</evidence>